<dbReference type="Gene3D" id="3.40.50.2300">
    <property type="match status" value="2"/>
</dbReference>
<sequence>MTGRFLRKSRWVFPFLLAAVVALAPGCAITNGDGNSSGGSFTVAYVPGVTKNPYFSTIKRAMDSVAEANDITVDYQGTPNFDPTEQTNVLNAVLAQKPDLLILAPTDPVALRAPVERFLAADIPVILIDGNLENEDGIISTIQSDQEAGGRLAGERMAELTDGKGTVAVINIVSGVPSLDARVEGFTNALQDAAPDIELAPVQNAGGNPSQSQDTTRSLMVAYPDLAGVFGVTEVNAEGAAAAFKAAGKDIPIAAYDATPLEVSYLEEGQIDFLVAQNAKRIGELAMQFAVDYLNGDEDSVERHVVLDTVGVDLENIEQPEIAEVLYGPAIN</sequence>
<keyword evidence="7" id="KW-1185">Reference proteome</keyword>
<evidence type="ECO:0000256" key="4">
    <source>
        <dbReference type="SAM" id="SignalP"/>
    </source>
</evidence>
<name>A0A417XRL7_9ACTN</name>
<dbReference type="Proteomes" id="UP000283644">
    <property type="component" value="Unassembled WGS sequence"/>
</dbReference>
<dbReference type="GO" id="GO:0030313">
    <property type="term" value="C:cell envelope"/>
    <property type="evidence" value="ECO:0007669"/>
    <property type="project" value="UniProtKB-SubCell"/>
</dbReference>
<dbReference type="PANTHER" id="PTHR46847">
    <property type="entry name" value="D-ALLOSE-BINDING PERIPLASMIC PROTEIN-RELATED"/>
    <property type="match status" value="1"/>
</dbReference>
<dbReference type="Pfam" id="PF13407">
    <property type="entry name" value="Peripla_BP_4"/>
    <property type="match status" value="1"/>
</dbReference>
<protein>
    <recommendedName>
        <fullName evidence="5">Periplasmic binding protein domain-containing protein</fullName>
    </recommendedName>
</protein>
<dbReference type="AlphaFoldDB" id="A0A417XRL7"/>
<comment type="subcellular location">
    <subcellularLocation>
        <location evidence="1">Cell envelope</location>
    </subcellularLocation>
</comment>
<dbReference type="InterPro" id="IPR028082">
    <property type="entry name" value="Peripla_BP_I"/>
</dbReference>
<dbReference type="SUPFAM" id="SSF53822">
    <property type="entry name" value="Periplasmic binding protein-like I"/>
    <property type="match status" value="1"/>
</dbReference>
<dbReference type="InterPro" id="IPR025997">
    <property type="entry name" value="SBP_2_dom"/>
</dbReference>
<evidence type="ECO:0000256" key="2">
    <source>
        <dbReference type="ARBA" id="ARBA00007639"/>
    </source>
</evidence>
<evidence type="ECO:0000313" key="6">
    <source>
        <dbReference type="EMBL" id="RHW22735.1"/>
    </source>
</evidence>
<proteinExistence type="inferred from homology"/>
<dbReference type="EMBL" id="QXGH01000060">
    <property type="protein sequence ID" value="RHW22735.1"/>
    <property type="molecule type" value="Genomic_DNA"/>
</dbReference>
<keyword evidence="3 4" id="KW-0732">Signal</keyword>
<feature type="domain" description="Periplasmic binding protein" evidence="5">
    <location>
        <begin position="43"/>
        <end position="297"/>
    </location>
</feature>
<comment type="similarity">
    <text evidence="2">Belongs to the bacterial solute-binding protein 2 family.</text>
</comment>
<dbReference type="OrthoDB" id="1957427at2"/>
<organism evidence="6 7">
    <name type="scientific">Nocardioides immobilis</name>
    <dbReference type="NCBI Taxonomy" id="2049295"/>
    <lineage>
        <taxon>Bacteria</taxon>
        <taxon>Bacillati</taxon>
        <taxon>Actinomycetota</taxon>
        <taxon>Actinomycetes</taxon>
        <taxon>Propionibacteriales</taxon>
        <taxon>Nocardioidaceae</taxon>
        <taxon>Nocardioides</taxon>
    </lineage>
</organism>
<comment type="caution">
    <text evidence="6">The sequence shown here is derived from an EMBL/GenBank/DDBJ whole genome shotgun (WGS) entry which is preliminary data.</text>
</comment>
<evidence type="ECO:0000313" key="7">
    <source>
        <dbReference type="Proteomes" id="UP000283644"/>
    </source>
</evidence>
<dbReference type="GO" id="GO:0030246">
    <property type="term" value="F:carbohydrate binding"/>
    <property type="evidence" value="ECO:0007669"/>
    <property type="project" value="UniProtKB-ARBA"/>
</dbReference>
<dbReference type="PANTHER" id="PTHR46847:SF1">
    <property type="entry name" value="D-ALLOSE-BINDING PERIPLASMIC PROTEIN-RELATED"/>
    <property type="match status" value="1"/>
</dbReference>
<evidence type="ECO:0000259" key="5">
    <source>
        <dbReference type="Pfam" id="PF13407"/>
    </source>
</evidence>
<evidence type="ECO:0000256" key="1">
    <source>
        <dbReference type="ARBA" id="ARBA00004196"/>
    </source>
</evidence>
<accession>A0A417XRL7</accession>
<feature type="chain" id="PRO_5039274333" description="Periplasmic binding protein domain-containing protein" evidence="4">
    <location>
        <begin position="25"/>
        <end position="332"/>
    </location>
</feature>
<reference evidence="6 7" key="1">
    <citation type="submission" date="2018-09" db="EMBL/GenBank/DDBJ databases">
        <title>Genome sequencing of Nocardioides immobilis CCTCC AB 2017083 for comparison to Nocardioides silvaticus.</title>
        <authorList>
            <person name="Li C."/>
            <person name="Wang G."/>
        </authorList>
    </citation>
    <scope>NUCLEOTIDE SEQUENCE [LARGE SCALE GENOMIC DNA]</scope>
    <source>
        <strain evidence="6 7">CCTCC AB 2017083</strain>
    </source>
</reference>
<feature type="signal peptide" evidence="4">
    <location>
        <begin position="1"/>
        <end position="24"/>
    </location>
</feature>
<gene>
    <name evidence="6" type="ORF">D0Z08_31385</name>
</gene>
<evidence type="ECO:0000256" key="3">
    <source>
        <dbReference type="ARBA" id="ARBA00022729"/>
    </source>
</evidence>